<keyword evidence="2" id="KW-0012">Acyltransferase</keyword>
<dbReference type="InterPro" id="IPR004410">
    <property type="entry name" value="Malonyl_CoA-ACP_transAc_FabD"/>
</dbReference>
<dbReference type="InterPro" id="IPR016036">
    <property type="entry name" value="Malonyl_transacylase_ACP-bd"/>
</dbReference>
<dbReference type="Proteomes" id="UP001500840">
    <property type="component" value="Unassembled WGS sequence"/>
</dbReference>
<sequence>MALDVDSVGILFPGQGAQNIGMGRWLCENYPQARALYDTASEVLGYDLVALSQEGPEDKLNATEFCQPALFVVGMAAAEVVLSERPELANKIKAAAGLSLGEYTAVCFAGGIQFKDAVRLVQRRGEAMQAASDAVQSGMASILGLDLEKVQAVCDECRQGDEVLQPANLLCPGNIAISGHISAIDRVEPAAQEAGAMKTVRLSVAGAFHTSLMQSAVAKLGEALESIEIQDTRIPVYSNVDAAPHQSAAEIKNLLSRQVVNPVLWEASIRKMMDDGIAGFLEAGTGRVLQGTLKRIHRKLPTEGFGDG</sequence>
<keyword evidence="5" id="KW-1185">Reference proteome</keyword>
<feature type="domain" description="Malonyl-CoA:ACP transacylase (MAT)" evidence="3">
    <location>
        <begin position="11"/>
        <end position="307"/>
    </location>
</feature>
<reference evidence="5" key="1">
    <citation type="journal article" date="2019" name="Int. J. Syst. Evol. Microbiol.">
        <title>The Global Catalogue of Microorganisms (GCM) 10K type strain sequencing project: providing services to taxonomists for standard genome sequencing and annotation.</title>
        <authorList>
            <consortium name="The Broad Institute Genomics Platform"/>
            <consortium name="The Broad Institute Genome Sequencing Center for Infectious Disease"/>
            <person name="Wu L."/>
            <person name="Ma J."/>
        </authorList>
    </citation>
    <scope>NUCLEOTIDE SEQUENCE [LARGE SCALE GENOMIC DNA]</scope>
    <source>
        <strain evidence="5">JCM 17759</strain>
    </source>
</reference>
<evidence type="ECO:0000313" key="5">
    <source>
        <dbReference type="Proteomes" id="UP001500840"/>
    </source>
</evidence>
<dbReference type="InterPro" id="IPR024925">
    <property type="entry name" value="Malonyl_CoA-ACP_transAc"/>
</dbReference>
<dbReference type="Gene3D" id="3.40.366.10">
    <property type="entry name" value="Malonyl-Coenzyme A Acyl Carrier Protein, domain 2"/>
    <property type="match status" value="1"/>
</dbReference>
<dbReference type="SMART" id="SM00827">
    <property type="entry name" value="PKS_AT"/>
    <property type="match status" value="1"/>
</dbReference>
<evidence type="ECO:0000313" key="4">
    <source>
        <dbReference type="EMBL" id="GAA4469065.1"/>
    </source>
</evidence>
<dbReference type="InterPro" id="IPR014043">
    <property type="entry name" value="Acyl_transferase_dom"/>
</dbReference>
<dbReference type="PIRSF" id="PIRSF000446">
    <property type="entry name" value="Mct"/>
    <property type="match status" value="1"/>
</dbReference>
<accession>A0ABP8NPW1</accession>
<dbReference type="PANTHER" id="PTHR47170:SF2">
    <property type="entry name" value="MALONYL-COA:ACP TRANSACYLASE (MAT) DOMAIN-CONTAINING PROTEIN"/>
    <property type="match status" value="1"/>
</dbReference>
<dbReference type="Gene3D" id="3.30.70.250">
    <property type="entry name" value="Malonyl-CoA ACP transacylase, ACP-binding"/>
    <property type="match status" value="1"/>
</dbReference>
<evidence type="ECO:0000256" key="1">
    <source>
        <dbReference type="ARBA" id="ARBA00018953"/>
    </source>
</evidence>
<comment type="caution">
    <text evidence="4">The sequence shown here is derived from an EMBL/GenBank/DDBJ whole genome shotgun (WGS) entry which is preliminary data.</text>
</comment>
<dbReference type="EMBL" id="BAABGA010000102">
    <property type="protein sequence ID" value="GAA4469065.1"/>
    <property type="molecule type" value="Genomic_DNA"/>
</dbReference>
<proteinExistence type="inferred from homology"/>
<dbReference type="SUPFAM" id="SSF55048">
    <property type="entry name" value="Probable ACP-binding domain of malonyl-CoA ACP transacylase"/>
    <property type="match status" value="1"/>
</dbReference>
<protein>
    <recommendedName>
        <fullName evidence="1 2">Malonyl CoA-acyl carrier protein transacylase</fullName>
        <ecNumber evidence="2">2.3.1.39</ecNumber>
    </recommendedName>
</protein>
<name>A0ABP8NPW1_9BACT</name>
<evidence type="ECO:0000256" key="2">
    <source>
        <dbReference type="PIRNR" id="PIRNR000446"/>
    </source>
</evidence>
<dbReference type="InterPro" id="IPR016035">
    <property type="entry name" value="Acyl_Trfase/lysoPLipase"/>
</dbReference>
<gene>
    <name evidence="4" type="primary">fabD</name>
    <name evidence="4" type="ORF">GCM10023156_60780</name>
</gene>
<evidence type="ECO:0000259" key="3">
    <source>
        <dbReference type="SMART" id="SM00827"/>
    </source>
</evidence>
<dbReference type="InterPro" id="IPR052760">
    <property type="entry name" value="Mitochondrial_malonyltrans"/>
</dbReference>
<dbReference type="RefSeq" id="WP_339937139.1">
    <property type="nucleotide sequence ID" value="NZ_BAABGA010000102.1"/>
</dbReference>
<keyword evidence="2" id="KW-0808">Transferase</keyword>
<dbReference type="EC" id="2.3.1.39" evidence="2"/>
<dbReference type="InterPro" id="IPR001227">
    <property type="entry name" value="Ac_transferase_dom_sf"/>
</dbReference>
<comment type="similarity">
    <text evidence="2">Belongs to the fabD family.</text>
</comment>
<dbReference type="SUPFAM" id="SSF52151">
    <property type="entry name" value="FabD/lysophospholipase-like"/>
    <property type="match status" value="1"/>
</dbReference>
<comment type="catalytic activity">
    <reaction evidence="2">
        <text>holo-[ACP] + malonyl-CoA = malonyl-[ACP] + CoA</text>
        <dbReference type="Rhea" id="RHEA:41792"/>
        <dbReference type="Rhea" id="RHEA-COMP:9623"/>
        <dbReference type="Rhea" id="RHEA-COMP:9685"/>
        <dbReference type="ChEBI" id="CHEBI:57287"/>
        <dbReference type="ChEBI" id="CHEBI:57384"/>
        <dbReference type="ChEBI" id="CHEBI:64479"/>
        <dbReference type="ChEBI" id="CHEBI:78449"/>
        <dbReference type="EC" id="2.3.1.39"/>
    </reaction>
</comment>
<organism evidence="4 5">
    <name type="scientific">Novipirellula rosea</name>
    <dbReference type="NCBI Taxonomy" id="1031540"/>
    <lineage>
        <taxon>Bacteria</taxon>
        <taxon>Pseudomonadati</taxon>
        <taxon>Planctomycetota</taxon>
        <taxon>Planctomycetia</taxon>
        <taxon>Pirellulales</taxon>
        <taxon>Pirellulaceae</taxon>
        <taxon>Novipirellula</taxon>
    </lineage>
</organism>
<dbReference type="PANTHER" id="PTHR47170">
    <property type="entry name" value="MALONYL-COA ACP TRANSACYLASE, ACP-BINDING"/>
    <property type="match status" value="1"/>
</dbReference>
<dbReference type="Pfam" id="PF00698">
    <property type="entry name" value="Acyl_transf_1"/>
    <property type="match status" value="1"/>
</dbReference>
<dbReference type="NCBIfam" id="TIGR00128">
    <property type="entry name" value="fabD"/>
    <property type="match status" value="1"/>
</dbReference>